<evidence type="ECO:0000313" key="2">
    <source>
        <dbReference type="Proteomes" id="UP000595814"/>
    </source>
</evidence>
<name>A0AC61MQY5_9FIRM</name>
<keyword evidence="2" id="KW-1185">Reference proteome</keyword>
<sequence>MAVYKITPTKGNLIKIKKSLDFAEKGYDLLDRKRVVLVKEMMSLVDKSKKLQEEIEVEFERAYNLLKEATITMGRENLDNIAEGISKEERYNIVYKSIMGAMVPTVFYKKDQENYIDFGMYNTNPAFDKAIKEFIKIKDIIYELAEIENSVYNLAKEIKKTKKRANALDKIQIPRYKEIIKETEEILEEKNIEEFFRLKKIKSKN</sequence>
<accession>A0AC61MQY5</accession>
<proteinExistence type="predicted"/>
<gene>
    <name evidence="1" type="ORF">JFY71_08565</name>
</gene>
<organism evidence="1 2">
    <name type="scientific">Miniphocaeibacter halophilus</name>
    <dbReference type="NCBI Taxonomy" id="2931922"/>
    <lineage>
        <taxon>Bacteria</taxon>
        <taxon>Bacillati</taxon>
        <taxon>Bacillota</taxon>
        <taxon>Tissierellia</taxon>
        <taxon>Tissierellales</taxon>
        <taxon>Peptoniphilaceae</taxon>
        <taxon>Miniphocaeibacter</taxon>
    </lineage>
</organism>
<evidence type="ECO:0000313" key="1">
    <source>
        <dbReference type="EMBL" id="QQK07364.1"/>
    </source>
</evidence>
<protein>
    <submittedName>
        <fullName evidence="1">V-type ATP synthase subunit D</fullName>
    </submittedName>
</protein>
<reference evidence="1 2" key="1">
    <citation type="journal article" date="2022" name="Int. J. Syst. Evol. Microbiol.">
        <title>Miniphocaeibacter halophilus sp. nov., an ammonium-tolerant acetate-producing bacterium isolated from a biogas system.</title>
        <authorList>
            <person name="Schnurer A."/>
            <person name="Singh A."/>
            <person name="Bi S."/>
            <person name="Qiao W."/>
            <person name="Westerholm M."/>
        </authorList>
    </citation>
    <scope>NUCLEOTIDE SEQUENCE [LARGE SCALE GENOMIC DNA]</scope>
    <source>
        <strain evidence="1 2">AMB_01</strain>
    </source>
</reference>
<dbReference type="EMBL" id="CP066744">
    <property type="protein sequence ID" value="QQK07364.1"/>
    <property type="molecule type" value="Genomic_DNA"/>
</dbReference>
<dbReference type="Proteomes" id="UP000595814">
    <property type="component" value="Chromosome"/>
</dbReference>